<dbReference type="Pfam" id="PF00069">
    <property type="entry name" value="Pkinase"/>
    <property type="match status" value="1"/>
</dbReference>
<dbReference type="GO" id="GO:0005524">
    <property type="term" value="F:ATP binding"/>
    <property type="evidence" value="ECO:0007669"/>
    <property type="project" value="UniProtKB-UniRule"/>
</dbReference>
<dbReference type="InterPro" id="IPR000719">
    <property type="entry name" value="Prot_kinase_dom"/>
</dbReference>
<dbReference type="SMART" id="SM00220">
    <property type="entry name" value="S_TKc"/>
    <property type="match status" value="1"/>
</dbReference>
<evidence type="ECO:0000256" key="6">
    <source>
        <dbReference type="ARBA" id="ARBA00022777"/>
    </source>
</evidence>
<keyword evidence="5 10" id="KW-0547">Nucleotide-binding</keyword>
<reference evidence="13" key="1">
    <citation type="journal article" date="2020" name="Stud. Mycol.">
        <title>101 Dothideomycetes genomes: a test case for predicting lifestyles and emergence of pathogens.</title>
        <authorList>
            <person name="Haridas S."/>
            <person name="Albert R."/>
            <person name="Binder M."/>
            <person name="Bloem J."/>
            <person name="Labutti K."/>
            <person name="Salamov A."/>
            <person name="Andreopoulos B."/>
            <person name="Baker S."/>
            <person name="Barry K."/>
            <person name="Bills G."/>
            <person name="Bluhm B."/>
            <person name="Cannon C."/>
            <person name="Castanera R."/>
            <person name="Culley D."/>
            <person name="Daum C."/>
            <person name="Ezra D."/>
            <person name="Gonzalez J."/>
            <person name="Henrissat B."/>
            <person name="Kuo A."/>
            <person name="Liang C."/>
            <person name="Lipzen A."/>
            <person name="Lutzoni F."/>
            <person name="Magnuson J."/>
            <person name="Mondo S."/>
            <person name="Nolan M."/>
            <person name="Ohm R."/>
            <person name="Pangilinan J."/>
            <person name="Park H.-J."/>
            <person name="Ramirez L."/>
            <person name="Alfaro M."/>
            <person name="Sun H."/>
            <person name="Tritt A."/>
            <person name="Yoshinaga Y."/>
            <person name="Zwiers L.-H."/>
            <person name="Turgeon B."/>
            <person name="Goodwin S."/>
            <person name="Spatafora J."/>
            <person name="Crous P."/>
            <person name="Grigoriev I."/>
        </authorList>
    </citation>
    <scope>NUCLEOTIDE SEQUENCE</scope>
    <source>
        <strain evidence="13">ATCC 74209</strain>
    </source>
</reference>
<organism evidence="13 14">
    <name type="scientific">Delitschia confertaspora ATCC 74209</name>
    <dbReference type="NCBI Taxonomy" id="1513339"/>
    <lineage>
        <taxon>Eukaryota</taxon>
        <taxon>Fungi</taxon>
        <taxon>Dikarya</taxon>
        <taxon>Ascomycota</taxon>
        <taxon>Pezizomycotina</taxon>
        <taxon>Dothideomycetes</taxon>
        <taxon>Pleosporomycetidae</taxon>
        <taxon>Pleosporales</taxon>
        <taxon>Delitschiaceae</taxon>
        <taxon>Delitschia</taxon>
    </lineage>
</organism>
<evidence type="ECO:0000256" key="9">
    <source>
        <dbReference type="ARBA" id="ARBA00048679"/>
    </source>
</evidence>
<keyword evidence="14" id="KW-1185">Reference proteome</keyword>
<dbReference type="PROSITE" id="PS00107">
    <property type="entry name" value="PROTEIN_KINASE_ATP"/>
    <property type="match status" value="1"/>
</dbReference>
<evidence type="ECO:0000256" key="5">
    <source>
        <dbReference type="ARBA" id="ARBA00022741"/>
    </source>
</evidence>
<evidence type="ECO:0000256" key="4">
    <source>
        <dbReference type="ARBA" id="ARBA00022679"/>
    </source>
</evidence>
<accession>A0A9P4MVY4</accession>
<dbReference type="InterPro" id="IPR017441">
    <property type="entry name" value="Protein_kinase_ATP_BS"/>
</dbReference>
<evidence type="ECO:0000313" key="13">
    <source>
        <dbReference type="EMBL" id="KAF2205191.1"/>
    </source>
</evidence>
<dbReference type="EMBL" id="ML993860">
    <property type="protein sequence ID" value="KAF2205191.1"/>
    <property type="molecule type" value="Genomic_DNA"/>
</dbReference>
<dbReference type="Gene3D" id="1.10.510.10">
    <property type="entry name" value="Transferase(Phosphotransferase) domain 1"/>
    <property type="match status" value="1"/>
</dbReference>
<dbReference type="AlphaFoldDB" id="A0A9P4MVY4"/>
<protein>
    <recommendedName>
        <fullName evidence="2">non-specific serine/threonine protein kinase</fullName>
        <ecNumber evidence="2">2.7.11.1</ecNumber>
    </recommendedName>
</protein>
<evidence type="ECO:0000256" key="10">
    <source>
        <dbReference type="PROSITE-ProRule" id="PRU10141"/>
    </source>
</evidence>
<comment type="catalytic activity">
    <reaction evidence="8">
        <text>L-threonyl-[protein] + ATP = O-phospho-L-threonyl-[protein] + ADP + H(+)</text>
        <dbReference type="Rhea" id="RHEA:46608"/>
        <dbReference type="Rhea" id="RHEA-COMP:11060"/>
        <dbReference type="Rhea" id="RHEA-COMP:11605"/>
        <dbReference type="ChEBI" id="CHEBI:15378"/>
        <dbReference type="ChEBI" id="CHEBI:30013"/>
        <dbReference type="ChEBI" id="CHEBI:30616"/>
        <dbReference type="ChEBI" id="CHEBI:61977"/>
        <dbReference type="ChEBI" id="CHEBI:456216"/>
        <dbReference type="EC" id="2.7.11.1"/>
    </reaction>
</comment>
<dbReference type="GO" id="GO:0005634">
    <property type="term" value="C:nucleus"/>
    <property type="evidence" value="ECO:0007669"/>
    <property type="project" value="TreeGrafter"/>
</dbReference>
<comment type="catalytic activity">
    <reaction evidence="9">
        <text>L-seryl-[protein] + ATP = O-phospho-L-seryl-[protein] + ADP + H(+)</text>
        <dbReference type="Rhea" id="RHEA:17989"/>
        <dbReference type="Rhea" id="RHEA-COMP:9863"/>
        <dbReference type="Rhea" id="RHEA-COMP:11604"/>
        <dbReference type="ChEBI" id="CHEBI:15378"/>
        <dbReference type="ChEBI" id="CHEBI:29999"/>
        <dbReference type="ChEBI" id="CHEBI:30616"/>
        <dbReference type="ChEBI" id="CHEBI:83421"/>
        <dbReference type="ChEBI" id="CHEBI:456216"/>
        <dbReference type="EC" id="2.7.11.1"/>
    </reaction>
</comment>
<evidence type="ECO:0000256" key="2">
    <source>
        <dbReference type="ARBA" id="ARBA00012513"/>
    </source>
</evidence>
<feature type="binding site" evidence="10">
    <location>
        <position position="43"/>
    </location>
    <ligand>
        <name>ATP</name>
        <dbReference type="ChEBI" id="CHEBI:30616"/>
    </ligand>
</feature>
<dbReference type="SUPFAM" id="SSF56112">
    <property type="entry name" value="Protein kinase-like (PK-like)"/>
    <property type="match status" value="1"/>
</dbReference>
<dbReference type="CDD" id="cd00180">
    <property type="entry name" value="PKc"/>
    <property type="match status" value="1"/>
</dbReference>
<evidence type="ECO:0000256" key="3">
    <source>
        <dbReference type="ARBA" id="ARBA00022527"/>
    </source>
</evidence>
<dbReference type="Proteomes" id="UP000799536">
    <property type="component" value="Unassembled WGS sequence"/>
</dbReference>
<name>A0A9P4MVY4_9PLEO</name>
<evidence type="ECO:0000256" key="11">
    <source>
        <dbReference type="RuleBase" id="RU000304"/>
    </source>
</evidence>
<dbReference type="PROSITE" id="PS50011">
    <property type="entry name" value="PROTEIN_KINASE_DOM"/>
    <property type="match status" value="1"/>
</dbReference>
<dbReference type="InterPro" id="IPR011009">
    <property type="entry name" value="Kinase-like_dom_sf"/>
</dbReference>
<feature type="domain" description="Protein kinase" evidence="12">
    <location>
        <begin position="11"/>
        <end position="210"/>
    </location>
</feature>
<keyword evidence="3 11" id="KW-0723">Serine/threonine-protein kinase</keyword>
<evidence type="ECO:0000256" key="8">
    <source>
        <dbReference type="ARBA" id="ARBA00047899"/>
    </source>
</evidence>
<sequence length="210" mass="23882">MVYEDRREIPYEILGPLGGGAYGTVYRVKRISGRRSGTVYALKSITLRQGYTSRGNALERCQNEVKMIKQARHIHVITLVETYKCRREFCIIMEPVAEGTLQDYLKYADQCDGTVFANYREQLFKWFGCLASALAFVHYRGIRHRDIKPTNILVQGNNLLLTDFGISFVDTENTEQGETDVFGTAKYRAPEPVRGIRFGRHADVFALGAV</sequence>
<dbReference type="InterPro" id="IPR008271">
    <property type="entry name" value="Ser/Thr_kinase_AS"/>
</dbReference>
<proteinExistence type="inferred from homology"/>
<dbReference type="InterPro" id="IPR050660">
    <property type="entry name" value="NEK_Ser/Thr_kinase"/>
</dbReference>
<dbReference type="PROSITE" id="PS00108">
    <property type="entry name" value="PROTEIN_KINASE_ST"/>
    <property type="match status" value="1"/>
</dbReference>
<dbReference type="OrthoDB" id="4062651at2759"/>
<evidence type="ECO:0000256" key="1">
    <source>
        <dbReference type="ARBA" id="ARBA00010886"/>
    </source>
</evidence>
<keyword evidence="7 10" id="KW-0067">ATP-binding</keyword>
<dbReference type="PANTHER" id="PTHR43671">
    <property type="entry name" value="SERINE/THREONINE-PROTEIN KINASE NEK"/>
    <property type="match status" value="1"/>
</dbReference>
<evidence type="ECO:0000259" key="12">
    <source>
        <dbReference type="PROSITE" id="PS50011"/>
    </source>
</evidence>
<comment type="similarity">
    <text evidence="1">Belongs to the protein kinase superfamily. NEK Ser/Thr protein kinase family. NIMA subfamily.</text>
</comment>
<dbReference type="PANTHER" id="PTHR43671:SF98">
    <property type="entry name" value="SERINE_THREONINE-PROTEIN KINASE NEK11"/>
    <property type="match status" value="1"/>
</dbReference>
<evidence type="ECO:0000313" key="14">
    <source>
        <dbReference type="Proteomes" id="UP000799536"/>
    </source>
</evidence>
<dbReference type="EC" id="2.7.11.1" evidence="2"/>
<keyword evidence="4" id="KW-0808">Transferase</keyword>
<feature type="non-terminal residue" evidence="13">
    <location>
        <position position="210"/>
    </location>
</feature>
<keyword evidence="6 13" id="KW-0418">Kinase</keyword>
<comment type="caution">
    <text evidence="13">The sequence shown here is derived from an EMBL/GenBank/DDBJ whole genome shotgun (WGS) entry which is preliminary data.</text>
</comment>
<dbReference type="GO" id="GO:0004674">
    <property type="term" value="F:protein serine/threonine kinase activity"/>
    <property type="evidence" value="ECO:0007669"/>
    <property type="project" value="UniProtKB-KW"/>
</dbReference>
<evidence type="ECO:0000256" key="7">
    <source>
        <dbReference type="ARBA" id="ARBA00022840"/>
    </source>
</evidence>
<gene>
    <name evidence="13" type="ORF">GQ43DRAFT_362948</name>
</gene>